<reference evidence="1 2" key="1">
    <citation type="submission" date="2021-06" db="EMBL/GenBank/DDBJ databases">
        <authorList>
            <person name="Sun Q."/>
            <person name="Li D."/>
        </authorList>
    </citation>
    <scope>NUCLEOTIDE SEQUENCE [LARGE SCALE GENOMIC DNA]</scope>
    <source>
        <strain evidence="1 2">MSJ-11</strain>
    </source>
</reference>
<name>A0ABS6EH49_9CLOT</name>
<dbReference type="Pfam" id="PF14433">
    <property type="entry name" value="SUKH-3"/>
    <property type="match status" value="1"/>
</dbReference>
<dbReference type="RefSeq" id="WP_216438814.1">
    <property type="nucleotide sequence ID" value="NZ_JAHLQF010000002.1"/>
</dbReference>
<gene>
    <name evidence="1" type="ORF">KQI86_08330</name>
</gene>
<keyword evidence="2" id="KW-1185">Reference proteome</keyword>
<protein>
    <submittedName>
        <fullName evidence="1">SUKH-3 domain-containing protein</fullName>
    </submittedName>
</protein>
<dbReference type="InterPro" id="IPR025850">
    <property type="entry name" value="SUKH-3"/>
</dbReference>
<dbReference type="Proteomes" id="UP000726170">
    <property type="component" value="Unassembled WGS sequence"/>
</dbReference>
<evidence type="ECO:0000313" key="2">
    <source>
        <dbReference type="Proteomes" id="UP000726170"/>
    </source>
</evidence>
<comment type="caution">
    <text evidence="1">The sequence shown here is derived from an EMBL/GenBank/DDBJ whole genome shotgun (WGS) entry which is preliminary data.</text>
</comment>
<dbReference type="EMBL" id="JAHLQF010000002">
    <property type="protein sequence ID" value="MBU5484333.1"/>
    <property type="molecule type" value="Genomic_DNA"/>
</dbReference>
<accession>A0ABS6EH49</accession>
<organism evidence="1 2">
    <name type="scientific">Clostridium mobile</name>
    <dbReference type="NCBI Taxonomy" id="2841512"/>
    <lineage>
        <taxon>Bacteria</taxon>
        <taxon>Bacillati</taxon>
        <taxon>Bacillota</taxon>
        <taxon>Clostridia</taxon>
        <taxon>Eubacteriales</taxon>
        <taxon>Clostridiaceae</taxon>
        <taxon>Clostridium</taxon>
    </lineage>
</organism>
<evidence type="ECO:0000313" key="1">
    <source>
        <dbReference type="EMBL" id="MBU5484333.1"/>
    </source>
</evidence>
<sequence>MVLNQRIELRGDKVNRIIKAMENAGWFNNRQVEISNIEKYYNERGITLFSSAKKFFLEFSGIASKWYIEVRNLHHAPDFTFELFPYPISYKTDVRDYMFDDAEFMVYSEDYQGVERKANEGFILVGQIGYYYPACVWIGESGKLYATHDYDEQVYVFNSVFELIEHELQSHEMTSVAMKL</sequence>
<proteinExistence type="predicted"/>